<dbReference type="InterPro" id="IPR006680">
    <property type="entry name" value="Amidohydro-rel"/>
</dbReference>
<keyword evidence="5" id="KW-1185">Reference proteome</keyword>
<reference evidence="4 5" key="1">
    <citation type="submission" date="2016-10" db="EMBL/GenBank/DDBJ databases">
        <authorList>
            <person name="de Groot N.N."/>
        </authorList>
    </citation>
    <scope>NUCLEOTIDE SEQUENCE [LARGE SCALE GENOMIC DNA]</scope>
    <source>
        <strain evidence="4 5">DSM 20117</strain>
    </source>
</reference>
<evidence type="ECO:0000256" key="1">
    <source>
        <dbReference type="ARBA" id="ARBA00022801"/>
    </source>
</evidence>
<evidence type="ECO:0000313" key="5">
    <source>
        <dbReference type="Proteomes" id="UP000181917"/>
    </source>
</evidence>
<dbReference type="Pfam" id="PF01979">
    <property type="entry name" value="Amidohydro_1"/>
    <property type="match status" value="1"/>
</dbReference>
<dbReference type="STRING" id="37928.SAMN04489742_4630"/>
<dbReference type="GO" id="GO:0016787">
    <property type="term" value="F:hydrolase activity"/>
    <property type="evidence" value="ECO:0007669"/>
    <property type="project" value="UniProtKB-KW"/>
</dbReference>
<sequence>MSVWCEAAWIRGRGVVSGVRVEVDESGIVTRLELGAERKASDLPVSGVAFPAASNAHSHAFHRVLRGRTHDMGVGSFWTWREQMYRAAGALSPALYEQLATAVFAEMVVTGWTSVAEFHYVHHRPDGTPYGSTGNGGSPGSARSEASAGSTDPYGSADGSGSAASNGADGPHAMELALARAAVNARIRLTLLDTCYLAGGIGQELSPEQLRFGDPDVHAWLSRLESLREAISREFSPDQVTVGAALHSVRGVPADVLPVIAEKLPPEIPLHIHLSEQPAENEACLQATGLTPTALLRRSGLLTRRLSAVHATHLTEQDIAMLGAAHATVVMCPTTEADLADGIGPAAALRDAGARIALGTDQHAVVDPWLEMRALEHGERLRSGQRGWFPPEALHEAASDAGARSQGRRLPGFERGKYCDLMAVDPGSLRTIGSQPDQLALSATAQDVRTVVVGGRLAARQGIHATLGDPARLLAAAITDVDAAATGDTAAKGALQK</sequence>
<protein>
    <submittedName>
        <fullName evidence="4">Formiminoglutamate deiminase</fullName>
    </submittedName>
</protein>
<dbReference type="PANTHER" id="PTHR43794">
    <property type="entry name" value="AMINOHYDROLASE SSNA-RELATED"/>
    <property type="match status" value="1"/>
</dbReference>
<dbReference type="InterPro" id="IPR032466">
    <property type="entry name" value="Metal_Hydrolase"/>
</dbReference>
<dbReference type="AlphaFoldDB" id="A0A1H1H6Q8"/>
<organism evidence="4 5">
    <name type="scientific">Crystallibacter crystallopoietes</name>
    <dbReference type="NCBI Taxonomy" id="37928"/>
    <lineage>
        <taxon>Bacteria</taxon>
        <taxon>Bacillati</taxon>
        <taxon>Actinomycetota</taxon>
        <taxon>Actinomycetes</taxon>
        <taxon>Micrococcales</taxon>
        <taxon>Micrococcaceae</taxon>
        <taxon>Crystallibacter</taxon>
    </lineage>
</organism>
<name>A0A1H1H6Q8_9MICC</name>
<dbReference type="EMBL" id="FNKH01000002">
    <property type="protein sequence ID" value="SDR21172.1"/>
    <property type="molecule type" value="Genomic_DNA"/>
</dbReference>
<proteinExistence type="predicted"/>
<dbReference type="InterPro" id="IPR050287">
    <property type="entry name" value="MTA/SAH_deaminase"/>
</dbReference>
<gene>
    <name evidence="4" type="ORF">SAMN04489742_4630</name>
</gene>
<evidence type="ECO:0000256" key="2">
    <source>
        <dbReference type="SAM" id="MobiDB-lite"/>
    </source>
</evidence>
<dbReference type="Gene3D" id="3.20.20.140">
    <property type="entry name" value="Metal-dependent hydrolases"/>
    <property type="match status" value="1"/>
</dbReference>
<evidence type="ECO:0000313" key="4">
    <source>
        <dbReference type="EMBL" id="SDR21172.1"/>
    </source>
</evidence>
<feature type="region of interest" description="Disordered" evidence="2">
    <location>
        <begin position="129"/>
        <end position="168"/>
    </location>
</feature>
<dbReference type="PANTHER" id="PTHR43794:SF11">
    <property type="entry name" value="AMIDOHYDROLASE-RELATED DOMAIN-CONTAINING PROTEIN"/>
    <property type="match status" value="1"/>
</dbReference>
<dbReference type="RefSeq" id="WP_074702779.1">
    <property type="nucleotide sequence ID" value="NZ_CP018863.1"/>
</dbReference>
<keyword evidence="1" id="KW-0378">Hydrolase</keyword>
<feature type="domain" description="Amidohydrolase-related" evidence="3">
    <location>
        <begin position="225"/>
        <end position="457"/>
    </location>
</feature>
<evidence type="ECO:0000259" key="3">
    <source>
        <dbReference type="Pfam" id="PF01979"/>
    </source>
</evidence>
<dbReference type="KEGG" id="acry:AC20117_16260"/>
<feature type="compositionally biased region" description="Low complexity" evidence="2">
    <location>
        <begin position="155"/>
        <end position="168"/>
    </location>
</feature>
<accession>A0A1H1H6Q8</accession>
<dbReference type="Proteomes" id="UP000181917">
    <property type="component" value="Unassembled WGS sequence"/>
</dbReference>
<dbReference type="SUPFAM" id="SSF51556">
    <property type="entry name" value="Metallo-dependent hydrolases"/>
    <property type="match status" value="1"/>
</dbReference>